<dbReference type="Gene3D" id="3.40.30.10">
    <property type="entry name" value="Glutaredoxin"/>
    <property type="match status" value="1"/>
</dbReference>
<feature type="region of interest" description="Disordered" evidence="5">
    <location>
        <begin position="544"/>
        <end position="588"/>
    </location>
</feature>
<dbReference type="Proteomes" id="UP000660262">
    <property type="component" value="Unassembled WGS sequence"/>
</dbReference>
<name>A0A830HJQ7_9CHLO</name>
<protein>
    <submittedName>
        <fullName evidence="8">Disulfide isomerase A</fullName>
    </submittedName>
</protein>
<dbReference type="SUPFAM" id="SSF52833">
    <property type="entry name" value="Thioredoxin-like"/>
    <property type="match status" value="1"/>
</dbReference>
<dbReference type="InterPro" id="IPR013766">
    <property type="entry name" value="Thioredoxin_domain"/>
</dbReference>
<sequence>MPPVFFPLLSHKGNHVGIFGFITFIAVLHFCTAAAAVHPVNPFPMANAKRFDFTDIKSVAHHKHALEVCGRKSRAAARPPFASPAAQHGGCVALIDAYADWCGHCKRLAKELEATAGMLQARNMSDHATIVKFDAERVKEIANVYGVNGGYPAIFIVRTPTPSKSSLSKDDGTRAFPEGASVWRYEGPRSAPDLANAMARTLAMPWTPSDEAATPPFPQLRASAVHIRGDFDAEHFMKLATLGAPFRAFLVRGLKVRNRDTNDVNKVVEQVEHVLQTMTGPSAAPVAWIGIVDKEVPAPQTDTAVDDLLVPSERDLASQPHMVAVVPPENGSLLRLERDGDMLLLRGKSVEAVASYVEMHRLPPMPQLAQAIFPAMAKSPRMMALLAVRDPDDAATKLWRSNILDTMIKSYRQHFQFGIVDARMLDPWLQETYGFTSKTRQLPAFVVHKQGGAERRGPLGGRAYIFSHPYPADATGDVLASVNSFLGDLRDGVDVPGGFDAGGEGGVLASIANLFESRWTMAILMIFLPLPLFLMTFSGIVGPPDSTKTNKKPAPSTEAASDETSTKTRNKPGSSKATAATAEKKKTK</sequence>
<evidence type="ECO:0000256" key="2">
    <source>
        <dbReference type="ARBA" id="ARBA00022692"/>
    </source>
</evidence>
<feature type="transmembrane region" description="Helical" evidence="6">
    <location>
        <begin position="519"/>
        <end position="542"/>
    </location>
</feature>
<dbReference type="InterPro" id="IPR036249">
    <property type="entry name" value="Thioredoxin-like_sf"/>
</dbReference>
<dbReference type="AlphaFoldDB" id="A0A830HJQ7"/>
<comment type="subcellular location">
    <subcellularLocation>
        <location evidence="1">Membrane</location>
        <topology evidence="1">Single-pass membrane protein</topology>
    </subcellularLocation>
</comment>
<evidence type="ECO:0000256" key="6">
    <source>
        <dbReference type="SAM" id="Phobius"/>
    </source>
</evidence>
<organism evidence="8 9">
    <name type="scientific">Pycnococcus provasolii</name>
    <dbReference type="NCBI Taxonomy" id="41880"/>
    <lineage>
        <taxon>Eukaryota</taxon>
        <taxon>Viridiplantae</taxon>
        <taxon>Chlorophyta</taxon>
        <taxon>Pseudoscourfieldiophyceae</taxon>
        <taxon>Pseudoscourfieldiales</taxon>
        <taxon>Pycnococcaceae</taxon>
        <taxon>Pycnococcus</taxon>
    </lineage>
</organism>
<keyword evidence="3 6" id="KW-1133">Transmembrane helix</keyword>
<dbReference type="GO" id="GO:0005783">
    <property type="term" value="C:endoplasmic reticulum"/>
    <property type="evidence" value="ECO:0007669"/>
    <property type="project" value="TreeGrafter"/>
</dbReference>
<dbReference type="CDD" id="cd02961">
    <property type="entry name" value="PDI_a_family"/>
    <property type="match status" value="1"/>
</dbReference>
<dbReference type="GO" id="GO:0016853">
    <property type="term" value="F:isomerase activity"/>
    <property type="evidence" value="ECO:0007669"/>
    <property type="project" value="UniProtKB-KW"/>
</dbReference>
<keyword evidence="2 6" id="KW-0812">Transmembrane</keyword>
<dbReference type="Pfam" id="PF00085">
    <property type="entry name" value="Thioredoxin"/>
    <property type="match status" value="1"/>
</dbReference>
<evidence type="ECO:0000256" key="5">
    <source>
        <dbReference type="SAM" id="MobiDB-lite"/>
    </source>
</evidence>
<dbReference type="PANTHER" id="PTHR46426">
    <property type="entry name" value="PROTEIN DISULFIDE-ISOMERASE TMX3"/>
    <property type="match status" value="1"/>
</dbReference>
<keyword evidence="4 6" id="KW-0472">Membrane</keyword>
<keyword evidence="8" id="KW-0413">Isomerase</keyword>
<keyword evidence="9" id="KW-1185">Reference proteome</keyword>
<dbReference type="EMBL" id="BNJQ01000014">
    <property type="protein sequence ID" value="GHP06955.1"/>
    <property type="molecule type" value="Genomic_DNA"/>
</dbReference>
<reference evidence="8" key="1">
    <citation type="submission" date="2020-10" db="EMBL/GenBank/DDBJ databases">
        <title>Unveiling of a novel bifunctional photoreceptor, Dualchrome1, isolated from a cosmopolitan green alga.</title>
        <authorList>
            <person name="Suzuki S."/>
            <person name="Kawachi M."/>
        </authorList>
    </citation>
    <scope>NUCLEOTIDE SEQUENCE</scope>
    <source>
        <strain evidence="8">NIES 2893</strain>
    </source>
</reference>
<evidence type="ECO:0000313" key="8">
    <source>
        <dbReference type="EMBL" id="GHP06955.1"/>
    </source>
</evidence>
<proteinExistence type="predicted"/>
<dbReference type="PROSITE" id="PS51352">
    <property type="entry name" value="THIOREDOXIN_2"/>
    <property type="match status" value="1"/>
</dbReference>
<evidence type="ECO:0000256" key="4">
    <source>
        <dbReference type="ARBA" id="ARBA00023136"/>
    </source>
</evidence>
<dbReference type="InterPro" id="IPR052250">
    <property type="entry name" value="PDI_TMX3"/>
</dbReference>
<evidence type="ECO:0000256" key="3">
    <source>
        <dbReference type="ARBA" id="ARBA00022989"/>
    </source>
</evidence>
<dbReference type="GO" id="GO:0016020">
    <property type="term" value="C:membrane"/>
    <property type="evidence" value="ECO:0007669"/>
    <property type="project" value="UniProtKB-SubCell"/>
</dbReference>
<accession>A0A830HJQ7</accession>
<dbReference type="PANTHER" id="PTHR46426:SF1">
    <property type="entry name" value="PROTEIN DISULFIDE-ISOMERASE TMX3"/>
    <property type="match status" value="1"/>
</dbReference>
<evidence type="ECO:0000256" key="1">
    <source>
        <dbReference type="ARBA" id="ARBA00004167"/>
    </source>
</evidence>
<comment type="caution">
    <text evidence="8">The sequence shown here is derived from an EMBL/GenBank/DDBJ whole genome shotgun (WGS) entry which is preliminary data.</text>
</comment>
<feature type="transmembrane region" description="Helical" evidence="6">
    <location>
        <begin position="16"/>
        <end position="37"/>
    </location>
</feature>
<feature type="domain" description="Thioredoxin" evidence="7">
    <location>
        <begin position="44"/>
        <end position="203"/>
    </location>
</feature>
<evidence type="ECO:0000313" key="9">
    <source>
        <dbReference type="Proteomes" id="UP000660262"/>
    </source>
</evidence>
<gene>
    <name evidence="8" type="ORF">PPROV_000569900</name>
</gene>
<evidence type="ECO:0000259" key="7">
    <source>
        <dbReference type="PROSITE" id="PS51352"/>
    </source>
</evidence>